<dbReference type="RefSeq" id="WP_153449482.1">
    <property type="nucleotide sequence ID" value="NZ_WEGJ01000001.1"/>
</dbReference>
<dbReference type="AlphaFoldDB" id="A0A7K0C9L8"/>
<dbReference type="OrthoDB" id="9798430at2"/>
<dbReference type="Gene3D" id="3.10.180.10">
    <property type="entry name" value="2,3-Dihydroxybiphenyl 1,2-Dioxygenase, domain 1"/>
    <property type="match status" value="1"/>
</dbReference>
<dbReference type="EMBL" id="WEGJ01000001">
    <property type="protein sequence ID" value="MQY10118.1"/>
    <property type="molecule type" value="Genomic_DNA"/>
</dbReference>
<evidence type="ECO:0000313" key="2">
    <source>
        <dbReference type="EMBL" id="MQY10118.1"/>
    </source>
</evidence>
<accession>A0A7K0C9L8</accession>
<protein>
    <recommendedName>
        <fullName evidence="1">VOC domain-containing protein</fullName>
    </recommendedName>
</protein>
<name>A0A7K0C9L8_9ACTN</name>
<dbReference type="InterPro" id="IPR037523">
    <property type="entry name" value="VOC_core"/>
</dbReference>
<gene>
    <name evidence="2" type="ORF">SRB5_02230</name>
</gene>
<evidence type="ECO:0000259" key="1">
    <source>
        <dbReference type="PROSITE" id="PS51819"/>
    </source>
</evidence>
<dbReference type="PANTHER" id="PTHR36503:SF3">
    <property type="entry name" value="BLR0126 PROTEIN"/>
    <property type="match status" value="1"/>
</dbReference>
<proteinExistence type="predicted"/>
<evidence type="ECO:0000313" key="3">
    <source>
        <dbReference type="Proteomes" id="UP000466345"/>
    </source>
</evidence>
<dbReference type="PROSITE" id="PS51819">
    <property type="entry name" value="VOC"/>
    <property type="match status" value="1"/>
</dbReference>
<dbReference type="InterPro" id="IPR004360">
    <property type="entry name" value="Glyas_Fos-R_dOase_dom"/>
</dbReference>
<feature type="domain" description="VOC" evidence="1">
    <location>
        <begin position="4"/>
        <end position="128"/>
    </location>
</feature>
<keyword evidence="3" id="KW-1185">Reference proteome</keyword>
<sequence length="131" mass="14520">MTARFNAIGMVVSDLTATLGFYRRLGLDFPPNAEREPHVEAELPGGLRLMWDTEETIRSFDPQWQPPAAPGRLSLAFACDSPADVDRIYAELTAAGHDGHKEPWDAVWGQRYAVVRDPDGNHVDLYAPLSS</sequence>
<dbReference type="Proteomes" id="UP000466345">
    <property type="component" value="Unassembled WGS sequence"/>
</dbReference>
<reference evidence="2 3" key="1">
    <citation type="submission" date="2019-10" db="EMBL/GenBank/DDBJ databases">
        <title>Streptomyces smaragdinus sp. nov. and Streptomyces fabii sp. nov., isolated from the gut of fungus growing-termite Macrotermes natalensis.</title>
        <authorList>
            <person name="Schwitalla J."/>
            <person name="Benndorf R."/>
            <person name="Martin K."/>
            <person name="De Beer W."/>
            <person name="Kaster A.-K."/>
            <person name="Vollmers J."/>
            <person name="Poulsen M."/>
            <person name="Beemelmanns C."/>
        </authorList>
    </citation>
    <scope>NUCLEOTIDE SEQUENCE [LARGE SCALE GENOMIC DNA]</scope>
    <source>
        <strain evidence="2 3">RB5</strain>
    </source>
</reference>
<comment type="caution">
    <text evidence="2">The sequence shown here is derived from an EMBL/GenBank/DDBJ whole genome shotgun (WGS) entry which is preliminary data.</text>
</comment>
<dbReference type="SUPFAM" id="SSF54593">
    <property type="entry name" value="Glyoxalase/Bleomycin resistance protein/Dihydroxybiphenyl dioxygenase"/>
    <property type="match status" value="1"/>
</dbReference>
<dbReference type="PANTHER" id="PTHR36503">
    <property type="entry name" value="BLR2520 PROTEIN"/>
    <property type="match status" value="1"/>
</dbReference>
<organism evidence="2 3">
    <name type="scientific">Streptomyces smaragdinus</name>
    <dbReference type="NCBI Taxonomy" id="2585196"/>
    <lineage>
        <taxon>Bacteria</taxon>
        <taxon>Bacillati</taxon>
        <taxon>Actinomycetota</taxon>
        <taxon>Actinomycetes</taxon>
        <taxon>Kitasatosporales</taxon>
        <taxon>Streptomycetaceae</taxon>
        <taxon>Streptomyces</taxon>
    </lineage>
</organism>
<dbReference type="InterPro" id="IPR029068">
    <property type="entry name" value="Glyas_Bleomycin-R_OHBP_Dase"/>
</dbReference>
<dbReference type="Pfam" id="PF00903">
    <property type="entry name" value="Glyoxalase"/>
    <property type="match status" value="1"/>
</dbReference>